<keyword evidence="1" id="KW-0472">Membrane</keyword>
<dbReference type="SUPFAM" id="SSF49344">
    <property type="entry name" value="CBD9-like"/>
    <property type="match status" value="1"/>
</dbReference>
<evidence type="ECO:0000313" key="3">
    <source>
        <dbReference type="EMBL" id="TET45310.1"/>
    </source>
</evidence>
<dbReference type="EMBL" id="SOJN01000087">
    <property type="protein sequence ID" value="TET45310.1"/>
    <property type="molecule type" value="Genomic_DNA"/>
</dbReference>
<sequence>MDRSLFSVRFGAFQDKPLSKEGVVKKYLIWVVLLITAFGFLAWAAANPSSQRSSKQMILKPSPRGVDLGSPSVKLLGKRAWTSERSPGRMPAGVVPVERHQKRNPDEPSPHLFFPQLETLACDDGVVWDVDYNGVDEWNEAVRLTPSGACSLIALLFWPSDPDTEAPGLTWGVWDDDGPGGLPSTLLDTGTENNPDYDQWFRVDLGSPIFIPFGDDIYIGWLDENSVPYYVNGLDAVLDSCNYWYDGVEWLLDPWFDGDFLIHGIVEPVPVSDDVGPISVTSPGPVIPQGTSLNPEIVVRNLGTNTATFDVICDIDSSLILVYSDTVNITGLSSLTDTSIIFSAMWNAANAPGINYQEIVYTTLVGDENPGNDTLMSTTVTYDPSKVIQSPYTTSPPTIDGFLTPGEWSAATTRDVSDLLGTPDAADAFGSAAIYVMNDAANLYMAVDAAADPTVDDFDQIAPYFDDNNDHAFPSAPDTSEGNYWLWKITGADSLSHRWIQAGGVFGNEYLVGYPGAIGITSGHQQFELQIPLGILAQELNASAGDTVGFFILAMNGFDFSTYGWWPYDTDPTTGWYTPSEYGDIILEPAPIIHDGAMISIDSLPDTLCTDSTYTLCVTVVNFGNVTETFDAHFSIPPVYDETTTVTDLAPSETTQVCFPDWTVPSAPDSNWYTMTSCVLVPGDTGSANDCKTDSVFAYMCEVGIEEGWKVLAVPRAFALGQSSPNPFNHRTDIRYQIPVRAEVSLKVYDPSGRLVKTLRDETQEPGYYTITWDGKDQNEFEVPSGIYLYRLKAGEFLSTRKLIMLR</sequence>
<dbReference type="Gene3D" id="2.60.40.4070">
    <property type="match status" value="1"/>
</dbReference>
<evidence type="ECO:0000259" key="2">
    <source>
        <dbReference type="Pfam" id="PF13860"/>
    </source>
</evidence>
<evidence type="ECO:0000313" key="4">
    <source>
        <dbReference type="Proteomes" id="UP000315525"/>
    </source>
</evidence>
<accession>A0A523URZ5</accession>
<keyword evidence="1" id="KW-0812">Transmembrane</keyword>
<comment type="caution">
    <text evidence="3">The sequence shown here is derived from an EMBL/GenBank/DDBJ whole genome shotgun (WGS) entry which is preliminary data.</text>
</comment>
<dbReference type="AlphaFoldDB" id="A0A523URZ5"/>
<name>A0A523URZ5_UNCT6</name>
<reference evidence="3 4" key="1">
    <citation type="submission" date="2019-03" db="EMBL/GenBank/DDBJ databases">
        <title>Metabolic potential of uncultured bacteria and archaea associated with petroleum seepage in deep-sea sediments.</title>
        <authorList>
            <person name="Dong X."/>
            <person name="Hubert C."/>
        </authorList>
    </citation>
    <scope>NUCLEOTIDE SEQUENCE [LARGE SCALE GENOMIC DNA]</scope>
    <source>
        <strain evidence="3">E44_bin18</strain>
    </source>
</reference>
<dbReference type="InterPro" id="IPR013783">
    <property type="entry name" value="Ig-like_fold"/>
</dbReference>
<dbReference type="Gene3D" id="2.60.40.10">
    <property type="entry name" value="Immunoglobulins"/>
    <property type="match status" value="1"/>
</dbReference>
<dbReference type="Proteomes" id="UP000315525">
    <property type="component" value="Unassembled WGS sequence"/>
</dbReference>
<evidence type="ECO:0000256" key="1">
    <source>
        <dbReference type="SAM" id="Phobius"/>
    </source>
</evidence>
<dbReference type="InterPro" id="IPR025965">
    <property type="entry name" value="FlgD/Vpr_Ig-like"/>
</dbReference>
<proteinExistence type="predicted"/>
<feature type="domain" description="FlgD/Vpr Ig-like" evidence="2">
    <location>
        <begin position="742"/>
        <end position="794"/>
    </location>
</feature>
<dbReference type="NCBIfam" id="TIGR04183">
    <property type="entry name" value="Por_Secre_tail"/>
    <property type="match status" value="1"/>
</dbReference>
<protein>
    <submittedName>
        <fullName evidence="3">T9SS type A sorting domain-containing protein</fullName>
    </submittedName>
</protein>
<keyword evidence="1" id="KW-1133">Transmembrane helix</keyword>
<dbReference type="InterPro" id="IPR026444">
    <property type="entry name" value="Secre_tail"/>
</dbReference>
<dbReference type="Pfam" id="PF13860">
    <property type="entry name" value="FlgD_ig"/>
    <property type="match status" value="1"/>
</dbReference>
<gene>
    <name evidence="3" type="ORF">E3J62_07780</name>
</gene>
<feature type="transmembrane region" description="Helical" evidence="1">
    <location>
        <begin position="27"/>
        <end position="46"/>
    </location>
</feature>
<organism evidence="3 4">
    <name type="scientific">candidate division TA06 bacterium</name>
    <dbReference type="NCBI Taxonomy" id="2250710"/>
    <lineage>
        <taxon>Bacteria</taxon>
        <taxon>Bacteria division TA06</taxon>
    </lineage>
</organism>